<dbReference type="SUPFAM" id="SSF51735">
    <property type="entry name" value="NAD(P)-binding Rossmann-fold domains"/>
    <property type="match status" value="1"/>
</dbReference>
<comment type="similarity">
    <text evidence="1">Belongs to the short-chain dehydrogenases/reductases (SDR) family.</text>
</comment>
<evidence type="ECO:0000313" key="3">
    <source>
        <dbReference type="EMBL" id="SVA13501.1"/>
    </source>
</evidence>
<evidence type="ECO:0000256" key="2">
    <source>
        <dbReference type="ARBA" id="ARBA00023002"/>
    </source>
</evidence>
<reference evidence="3" key="1">
    <citation type="submission" date="2018-05" db="EMBL/GenBank/DDBJ databases">
        <authorList>
            <person name="Lanie J.A."/>
            <person name="Ng W.-L."/>
            <person name="Kazmierczak K.M."/>
            <person name="Andrzejewski T.M."/>
            <person name="Davidsen T.M."/>
            <person name="Wayne K.J."/>
            <person name="Tettelin H."/>
            <person name="Glass J.I."/>
            <person name="Rusch D."/>
            <person name="Podicherti R."/>
            <person name="Tsui H.-C.T."/>
            <person name="Winkler M.E."/>
        </authorList>
    </citation>
    <scope>NUCLEOTIDE SEQUENCE</scope>
</reference>
<dbReference type="PRINTS" id="PR00080">
    <property type="entry name" value="SDRFAMILY"/>
</dbReference>
<evidence type="ECO:0008006" key="4">
    <source>
        <dbReference type="Google" id="ProtNLM"/>
    </source>
</evidence>
<name>A0A381TDD0_9ZZZZ</name>
<dbReference type="GO" id="GO:0016616">
    <property type="term" value="F:oxidoreductase activity, acting on the CH-OH group of donors, NAD or NADP as acceptor"/>
    <property type="evidence" value="ECO:0007669"/>
    <property type="project" value="UniProtKB-ARBA"/>
</dbReference>
<dbReference type="InterPro" id="IPR002347">
    <property type="entry name" value="SDR_fam"/>
</dbReference>
<gene>
    <name evidence="3" type="ORF">METZ01_LOCUS66355</name>
</gene>
<dbReference type="PANTHER" id="PTHR42901">
    <property type="entry name" value="ALCOHOL DEHYDROGENASE"/>
    <property type="match status" value="1"/>
</dbReference>
<dbReference type="AlphaFoldDB" id="A0A381TDD0"/>
<accession>A0A381TDD0</accession>
<dbReference type="Pfam" id="PF00106">
    <property type="entry name" value="adh_short"/>
    <property type="match status" value="1"/>
</dbReference>
<dbReference type="FunFam" id="3.40.50.720:FF:000047">
    <property type="entry name" value="NADP-dependent L-serine/L-allo-threonine dehydrogenase"/>
    <property type="match status" value="1"/>
</dbReference>
<dbReference type="EMBL" id="UINC01004327">
    <property type="protein sequence ID" value="SVA13501.1"/>
    <property type="molecule type" value="Genomic_DNA"/>
</dbReference>
<dbReference type="PRINTS" id="PR00081">
    <property type="entry name" value="GDHRDH"/>
</dbReference>
<dbReference type="Gene3D" id="3.40.50.720">
    <property type="entry name" value="NAD(P)-binding Rossmann-like Domain"/>
    <property type="match status" value="1"/>
</dbReference>
<sequence>VTLSDYRTAVVTGASSGIGAATVEALRGRGLEVYAVARRADRLAALAERTGCVARVLDVRDTEALTVMLGSLEADVLVNNAGLGRAARTLADAATEDVDRILSTNVVAAVHAARAVLPGMTDRGRGHVVNVGSMAGLYPLASSVYGASKGALHVLSMDLRLELAGTGVRITEICPGRVRTEFYDVAVDDPELRVRLKESGIDEVTAGDVADAIVYAVDAPWRVNVNRIELQPTEQTYGGMQFTPREER</sequence>
<keyword evidence="2" id="KW-0560">Oxidoreductase</keyword>
<protein>
    <recommendedName>
        <fullName evidence="4">Oxidoreductase</fullName>
    </recommendedName>
</protein>
<dbReference type="PANTHER" id="PTHR42901:SF1">
    <property type="entry name" value="ALCOHOL DEHYDROGENASE"/>
    <property type="match status" value="1"/>
</dbReference>
<evidence type="ECO:0000256" key="1">
    <source>
        <dbReference type="ARBA" id="ARBA00006484"/>
    </source>
</evidence>
<organism evidence="3">
    <name type="scientific">marine metagenome</name>
    <dbReference type="NCBI Taxonomy" id="408172"/>
    <lineage>
        <taxon>unclassified sequences</taxon>
        <taxon>metagenomes</taxon>
        <taxon>ecological metagenomes</taxon>
    </lineage>
</organism>
<dbReference type="InterPro" id="IPR036291">
    <property type="entry name" value="NAD(P)-bd_dom_sf"/>
</dbReference>
<feature type="non-terminal residue" evidence="3">
    <location>
        <position position="1"/>
    </location>
</feature>
<proteinExistence type="inferred from homology"/>